<sequence length="422" mass="48753">MIISEFLQQILHGAMPNIDEFVAVLGDRISLLKAYKSTPQDREWHAEGDVHIHTGMVLEETYKILETEAIHLSPKHRLSLILGALLHDIAKPLTTKEQDIQGIVRTVAPRHASIGRSYLAPKLMGLGLDYEVVEETLGLVGYHHDPKKLVIKEKSAGNYQRIARLANPELLYWLELADIRGRECRDKQQQIDYVEMYGLFAQEYRAWERYGTEYQKWRDYFNQELAGWDSDTKDLVLGNAIKNWEVGKILFPEEELARSYNYRDSFPQVVLTFGISGSGKSTWIEQNLPDYKIISLDNLRVEITGDRKNQAENSKIVSIAKERLKVHLRAHHKVVWDATNLRRDFRQQIISLSQNYGALITLVIFHCEESVYLERNKQRRQSIPEAVLSRQIKVMEFPEIDEAHRVIIVDEQGKTLASYGNC</sequence>
<reference evidence="3 4" key="1">
    <citation type="submission" date="2019-01" db="EMBL/GenBank/DDBJ databases">
        <authorList>
            <person name="Brito A."/>
        </authorList>
    </citation>
    <scope>NUCLEOTIDE SEQUENCE [LARGE SCALE GENOMIC DNA]</scope>
    <source>
        <strain evidence="3">1</strain>
    </source>
</reference>
<dbReference type="OrthoDB" id="9805698at2"/>
<dbReference type="PANTHER" id="PTHR47545">
    <property type="entry name" value="MULTIFUNCTIONAL CCA PROTEIN"/>
    <property type="match status" value="1"/>
</dbReference>
<keyword evidence="4" id="KW-1185">Reference proteome</keyword>
<dbReference type="Gene3D" id="3.40.50.300">
    <property type="entry name" value="P-loop containing nucleotide triphosphate hydrolases"/>
    <property type="match status" value="1"/>
</dbReference>
<dbReference type="SUPFAM" id="SSF52540">
    <property type="entry name" value="P-loop containing nucleoside triphosphate hydrolases"/>
    <property type="match status" value="1"/>
</dbReference>
<dbReference type="SUPFAM" id="SSF109604">
    <property type="entry name" value="HD-domain/PDEase-like"/>
    <property type="match status" value="1"/>
</dbReference>
<dbReference type="InterPro" id="IPR050124">
    <property type="entry name" value="tRNA_CCA-adding_enzyme"/>
</dbReference>
<name>A0A563W2D2_9CYAN</name>
<accession>A0A563W2D2</accession>
<dbReference type="PANTHER" id="PTHR47545:SF1">
    <property type="entry name" value="MULTIFUNCTIONAL CCA PROTEIN"/>
    <property type="match status" value="1"/>
</dbReference>
<feature type="domain" description="HD" evidence="2">
    <location>
        <begin position="60"/>
        <end position="148"/>
    </location>
</feature>
<dbReference type="InterPro" id="IPR003607">
    <property type="entry name" value="HD/PDEase_dom"/>
</dbReference>
<dbReference type="Pfam" id="PF13671">
    <property type="entry name" value="AAA_33"/>
    <property type="match status" value="1"/>
</dbReference>
<dbReference type="AlphaFoldDB" id="A0A563W2D2"/>
<evidence type="ECO:0000313" key="3">
    <source>
        <dbReference type="EMBL" id="VEP17820.1"/>
    </source>
</evidence>
<dbReference type="Proteomes" id="UP000320055">
    <property type="component" value="Unassembled WGS sequence"/>
</dbReference>
<organism evidence="3 4">
    <name type="scientific">Hyella patelloides LEGE 07179</name>
    <dbReference type="NCBI Taxonomy" id="945734"/>
    <lineage>
        <taxon>Bacteria</taxon>
        <taxon>Bacillati</taxon>
        <taxon>Cyanobacteriota</taxon>
        <taxon>Cyanophyceae</taxon>
        <taxon>Pleurocapsales</taxon>
        <taxon>Hyellaceae</taxon>
        <taxon>Hyella</taxon>
    </lineage>
</organism>
<dbReference type="EMBL" id="CAACVJ010000609">
    <property type="protein sequence ID" value="VEP17820.1"/>
    <property type="molecule type" value="Genomic_DNA"/>
</dbReference>
<evidence type="ECO:0000259" key="2">
    <source>
        <dbReference type="Pfam" id="PF01966"/>
    </source>
</evidence>
<dbReference type="Gene3D" id="1.10.3210.10">
    <property type="entry name" value="Hypothetical protein af1432"/>
    <property type="match status" value="1"/>
</dbReference>
<evidence type="ECO:0000313" key="4">
    <source>
        <dbReference type="Proteomes" id="UP000320055"/>
    </source>
</evidence>
<dbReference type="Pfam" id="PF01966">
    <property type="entry name" value="HD"/>
    <property type="match status" value="1"/>
</dbReference>
<dbReference type="RefSeq" id="WP_144876254.1">
    <property type="nucleotide sequence ID" value="NZ_LR214379.1"/>
</dbReference>
<proteinExistence type="predicted"/>
<dbReference type="CDD" id="cd00077">
    <property type="entry name" value="HDc"/>
    <property type="match status" value="1"/>
</dbReference>
<dbReference type="GO" id="GO:0000166">
    <property type="term" value="F:nucleotide binding"/>
    <property type="evidence" value="ECO:0007669"/>
    <property type="project" value="UniProtKB-KW"/>
</dbReference>
<keyword evidence="1" id="KW-0547">Nucleotide-binding</keyword>
<dbReference type="InterPro" id="IPR006674">
    <property type="entry name" value="HD_domain"/>
</dbReference>
<protein>
    <recommendedName>
        <fullName evidence="2">HD domain-containing protein</fullName>
    </recommendedName>
</protein>
<evidence type="ECO:0000256" key="1">
    <source>
        <dbReference type="ARBA" id="ARBA00022741"/>
    </source>
</evidence>
<gene>
    <name evidence="3" type="ORF">H1P_6470008</name>
</gene>
<dbReference type="InterPro" id="IPR027417">
    <property type="entry name" value="P-loop_NTPase"/>
</dbReference>